<dbReference type="STRING" id="1250539.Ga0080574_TMP3061"/>
<dbReference type="EMBL" id="CP015093">
    <property type="protein sequence ID" value="APZ53395.1"/>
    <property type="molecule type" value="Genomic_DNA"/>
</dbReference>
<feature type="signal peptide" evidence="1">
    <location>
        <begin position="1"/>
        <end position="23"/>
    </location>
</feature>
<evidence type="ECO:0000313" key="2">
    <source>
        <dbReference type="EMBL" id="APZ53395.1"/>
    </source>
</evidence>
<dbReference type="Proteomes" id="UP000187059">
    <property type="component" value="Chromosome"/>
</dbReference>
<protein>
    <submittedName>
        <fullName evidence="2">Uncharacterized protein</fullName>
    </submittedName>
</protein>
<evidence type="ECO:0000256" key="1">
    <source>
        <dbReference type="SAM" id="SignalP"/>
    </source>
</evidence>
<organism evidence="2 3">
    <name type="scientific">Salipiger abyssi</name>
    <dbReference type="NCBI Taxonomy" id="1250539"/>
    <lineage>
        <taxon>Bacteria</taxon>
        <taxon>Pseudomonadati</taxon>
        <taxon>Pseudomonadota</taxon>
        <taxon>Alphaproteobacteria</taxon>
        <taxon>Rhodobacterales</taxon>
        <taxon>Roseobacteraceae</taxon>
        <taxon>Salipiger</taxon>
    </lineage>
</organism>
<keyword evidence="1" id="KW-0732">Signal</keyword>
<dbReference type="RefSeq" id="WP_237219266.1">
    <property type="nucleotide sequence ID" value="NZ_CP015093.1"/>
</dbReference>
<proteinExistence type="predicted"/>
<dbReference type="KEGG" id="paby:Ga0080574_TMP3061"/>
<name>A0A1P8UVI1_9RHOB</name>
<gene>
    <name evidence="2" type="ORF">Ga0080574_TMP3061</name>
</gene>
<accession>A0A1P8UVI1</accession>
<reference evidence="2 3" key="1">
    <citation type="submission" date="2016-04" db="EMBL/GenBank/DDBJ databases">
        <title>Deep-sea bacteria in the southern Pacific.</title>
        <authorList>
            <person name="Tang K."/>
        </authorList>
    </citation>
    <scope>NUCLEOTIDE SEQUENCE [LARGE SCALE GENOMIC DNA]</scope>
    <source>
        <strain evidence="2 3">JLT2014</strain>
    </source>
</reference>
<dbReference type="AlphaFoldDB" id="A0A1P8UVI1"/>
<sequence precursor="true">MRQRIWTIFLVAGLGLGAAPAWAENASYRFEWQGSGGYAMRGALSFDAALLGREEVRASDLTCFVIEGYRDNEPIGRWALGMLNEETTWSLSFRPSGPEFTVFGQGHPMPQAWNMDGAGTDCGPGGFGFNIGNAAQDLCLDGRLVIGSQVDPSRPFPAVRDDDVPFPRDGCMGPMLMSKLPERVVPASFEIEKDSDHGQN</sequence>
<keyword evidence="3" id="KW-1185">Reference proteome</keyword>
<evidence type="ECO:0000313" key="3">
    <source>
        <dbReference type="Proteomes" id="UP000187059"/>
    </source>
</evidence>
<feature type="chain" id="PRO_5012342894" evidence="1">
    <location>
        <begin position="24"/>
        <end position="200"/>
    </location>
</feature>